<dbReference type="EMBL" id="JAHHHN010000014">
    <property type="protein sequence ID" value="MBW4563624.1"/>
    <property type="molecule type" value="Genomic_DNA"/>
</dbReference>
<dbReference type="CDD" id="cd05379">
    <property type="entry name" value="CAP_bacterial"/>
    <property type="match status" value="1"/>
</dbReference>
<dbReference type="PANTHER" id="PTHR31157">
    <property type="entry name" value="SCP DOMAIN-CONTAINING PROTEIN"/>
    <property type="match status" value="1"/>
</dbReference>
<protein>
    <submittedName>
        <fullName evidence="3">CAP domain-containing protein</fullName>
    </submittedName>
</protein>
<gene>
    <name evidence="3" type="ORF">KME32_21270</name>
</gene>
<dbReference type="Proteomes" id="UP000715781">
    <property type="component" value="Unassembled WGS sequence"/>
</dbReference>
<keyword evidence="1" id="KW-0732">Signal</keyword>
<dbReference type="AlphaFoldDB" id="A0A951Q0R1"/>
<feature type="chain" id="PRO_5037327182" evidence="1">
    <location>
        <begin position="28"/>
        <end position="178"/>
    </location>
</feature>
<dbReference type="SUPFAM" id="SSF55797">
    <property type="entry name" value="PR-1-like"/>
    <property type="match status" value="1"/>
</dbReference>
<evidence type="ECO:0000256" key="1">
    <source>
        <dbReference type="SAM" id="SignalP"/>
    </source>
</evidence>
<evidence type="ECO:0000313" key="4">
    <source>
        <dbReference type="Proteomes" id="UP000715781"/>
    </source>
</evidence>
<reference evidence="3" key="1">
    <citation type="submission" date="2021-05" db="EMBL/GenBank/DDBJ databases">
        <authorList>
            <person name="Pietrasiak N."/>
            <person name="Ward R."/>
            <person name="Stajich J.E."/>
            <person name="Kurbessoian T."/>
        </authorList>
    </citation>
    <scope>NUCLEOTIDE SEQUENCE</scope>
    <source>
        <strain evidence="3">JT2-VF2</strain>
    </source>
</reference>
<evidence type="ECO:0000259" key="2">
    <source>
        <dbReference type="Pfam" id="PF00188"/>
    </source>
</evidence>
<dbReference type="Pfam" id="PF00188">
    <property type="entry name" value="CAP"/>
    <property type="match status" value="1"/>
</dbReference>
<organism evidence="3 4">
    <name type="scientific">Mojavia pulchra JT2-VF2</name>
    <dbReference type="NCBI Taxonomy" id="287848"/>
    <lineage>
        <taxon>Bacteria</taxon>
        <taxon>Bacillati</taxon>
        <taxon>Cyanobacteriota</taxon>
        <taxon>Cyanophyceae</taxon>
        <taxon>Nostocales</taxon>
        <taxon>Nostocaceae</taxon>
    </lineage>
</organism>
<accession>A0A951Q0R1</accession>
<sequence length="178" mass="18841">MISNNIFGIVVGIIVLASGASAISATAQDSTYDSLQVSSSSRSYQVAQTTIDTAALEASTFQQINQYRASLGLPALARNSSIDAQARIHSQNMASGQVAFGHQGFATRIQATGIAYRAAAENVAKNRGYSDPVAVAVRGWLNSPGHLANIKGNYNLTGVGVARNSRGEIYFTQIFIRK</sequence>
<feature type="signal peptide" evidence="1">
    <location>
        <begin position="1"/>
        <end position="27"/>
    </location>
</feature>
<dbReference type="Gene3D" id="3.40.33.10">
    <property type="entry name" value="CAP"/>
    <property type="match status" value="1"/>
</dbReference>
<evidence type="ECO:0000313" key="3">
    <source>
        <dbReference type="EMBL" id="MBW4563624.1"/>
    </source>
</evidence>
<reference evidence="3" key="2">
    <citation type="journal article" date="2022" name="Microbiol. Resour. Announc.">
        <title>Metagenome Sequencing to Explore Phylogenomics of Terrestrial Cyanobacteria.</title>
        <authorList>
            <person name="Ward R.D."/>
            <person name="Stajich J.E."/>
            <person name="Johansen J.R."/>
            <person name="Huntemann M."/>
            <person name="Clum A."/>
            <person name="Foster B."/>
            <person name="Foster B."/>
            <person name="Roux S."/>
            <person name="Palaniappan K."/>
            <person name="Varghese N."/>
            <person name="Mukherjee S."/>
            <person name="Reddy T.B.K."/>
            <person name="Daum C."/>
            <person name="Copeland A."/>
            <person name="Chen I.A."/>
            <person name="Ivanova N.N."/>
            <person name="Kyrpides N.C."/>
            <person name="Shapiro N."/>
            <person name="Eloe-Fadrosh E.A."/>
            <person name="Pietrasiak N."/>
        </authorList>
    </citation>
    <scope>NUCLEOTIDE SEQUENCE</scope>
    <source>
        <strain evidence="3">JT2-VF2</strain>
    </source>
</reference>
<dbReference type="PANTHER" id="PTHR31157:SF1">
    <property type="entry name" value="SCP DOMAIN-CONTAINING PROTEIN"/>
    <property type="match status" value="1"/>
</dbReference>
<name>A0A951Q0R1_9NOST</name>
<dbReference type="InterPro" id="IPR014044">
    <property type="entry name" value="CAP_dom"/>
</dbReference>
<comment type="caution">
    <text evidence="3">The sequence shown here is derived from an EMBL/GenBank/DDBJ whole genome shotgun (WGS) entry which is preliminary data.</text>
</comment>
<dbReference type="InterPro" id="IPR035940">
    <property type="entry name" value="CAP_sf"/>
</dbReference>
<proteinExistence type="predicted"/>
<feature type="domain" description="SCP" evidence="2">
    <location>
        <begin position="63"/>
        <end position="175"/>
    </location>
</feature>